<keyword evidence="2" id="KW-1185">Reference proteome</keyword>
<evidence type="ECO:0000313" key="2">
    <source>
        <dbReference type="Proteomes" id="UP000277204"/>
    </source>
</evidence>
<feature type="non-terminal residue" evidence="1">
    <location>
        <position position="1"/>
    </location>
</feature>
<name>A0A183N8H1_9TREM</name>
<protein>
    <submittedName>
        <fullName evidence="1">Uncharacterized protein</fullName>
    </submittedName>
</protein>
<organism evidence="1 2">
    <name type="scientific">Schistosoma margrebowiei</name>
    <dbReference type="NCBI Taxonomy" id="48269"/>
    <lineage>
        <taxon>Eukaryota</taxon>
        <taxon>Metazoa</taxon>
        <taxon>Spiralia</taxon>
        <taxon>Lophotrochozoa</taxon>
        <taxon>Platyhelminthes</taxon>
        <taxon>Trematoda</taxon>
        <taxon>Digenea</taxon>
        <taxon>Strigeidida</taxon>
        <taxon>Schistosomatoidea</taxon>
        <taxon>Schistosomatidae</taxon>
        <taxon>Schistosoma</taxon>
    </lineage>
</organism>
<dbReference type="AlphaFoldDB" id="A0A183N8H1"/>
<reference evidence="1 2" key="1">
    <citation type="submission" date="2018-11" db="EMBL/GenBank/DDBJ databases">
        <authorList>
            <consortium name="Pathogen Informatics"/>
        </authorList>
    </citation>
    <scope>NUCLEOTIDE SEQUENCE [LARGE SCALE GENOMIC DNA]</scope>
    <source>
        <strain evidence="1 2">Zambia</strain>
    </source>
</reference>
<dbReference type="Proteomes" id="UP000277204">
    <property type="component" value="Unassembled WGS sequence"/>
</dbReference>
<proteinExistence type="predicted"/>
<gene>
    <name evidence="1" type="ORF">SMRZ_LOCUS24596</name>
</gene>
<sequence>WSVLITDDDNGEDNVGKKIPVPSLSVNSVGVCNSSELLLLLVVVLIDAGCCICELDFSFFSFPDTELTHTLFAFGSYSFTDEDDGDNDTVLLIIDSSICSLDFTKEFNPVVFG</sequence>
<accession>A0A183N8H1</accession>
<evidence type="ECO:0000313" key="1">
    <source>
        <dbReference type="EMBL" id="VDP51945.1"/>
    </source>
</evidence>
<dbReference type="EMBL" id="UZAI01020523">
    <property type="protein sequence ID" value="VDP51945.1"/>
    <property type="molecule type" value="Genomic_DNA"/>
</dbReference>